<dbReference type="AlphaFoldDB" id="A0A0W1ANU6"/>
<evidence type="ECO:0000256" key="1">
    <source>
        <dbReference type="SAM" id="Coils"/>
    </source>
</evidence>
<reference evidence="4 5" key="1">
    <citation type="submission" date="2015-11" db="EMBL/GenBank/DDBJ databases">
        <title>Genomic analysis of 38 Legionella species identifies large and diverse effector repertoires.</title>
        <authorList>
            <person name="Burstein D."/>
            <person name="Amaro F."/>
            <person name="Zusman T."/>
            <person name="Lifshitz Z."/>
            <person name="Cohen O."/>
            <person name="Gilbert J.A."/>
            <person name="Pupko T."/>
            <person name="Shuman H.A."/>
            <person name="Segal G."/>
        </authorList>
    </citation>
    <scope>NUCLEOTIDE SEQUENCE [LARGE SCALE GENOMIC DNA]</scope>
    <source>
        <strain evidence="4 5">ATCC 51914</strain>
    </source>
</reference>
<feature type="coiled-coil region" evidence="1">
    <location>
        <begin position="162"/>
        <end position="189"/>
    </location>
</feature>
<comment type="caution">
    <text evidence="4">The sequence shown here is derived from an EMBL/GenBank/DDBJ whole genome shotgun (WGS) entry which is preliminary data.</text>
</comment>
<feature type="domain" description="LidA long coiled-coil" evidence="3">
    <location>
        <begin position="449"/>
        <end position="590"/>
    </location>
</feature>
<evidence type="ECO:0000313" key="5">
    <source>
        <dbReference type="Proteomes" id="UP000054729"/>
    </source>
</evidence>
<feature type="domain" description="LidA long coiled-coil" evidence="3">
    <location>
        <begin position="241"/>
        <end position="309"/>
    </location>
</feature>
<dbReference type="Pfam" id="PF18641">
    <property type="entry name" value="LidA_Long_CC"/>
    <property type="match status" value="3"/>
</dbReference>
<organism evidence="4 5">
    <name type="scientific">Legionella waltersii</name>
    <dbReference type="NCBI Taxonomy" id="66969"/>
    <lineage>
        <taxon>Bacteria</taxon>
        <taxon>Pseudomonadati</taxon>
        <taxon>Pseudomonadota</taxon>
        <taxon>Gammaproteobacteria</taxon>
        <taxon>Legionellales</taxon>
        <taxon>Legionellaceae</taxon>
        <taxon>Legionella</taxon>
    </lineage>
</organism>
<feature type="region of interest" description="Disordered" evidence="2">
    <location>
        <begin position="596"/>
        <end position="615"/>
    </location>
</feature>
<proteinExistence type="predicted"/>
<name>A0A0W1ANU6_9GAMM</name>
<evidence type="ECO:0000313" key="4">
    <source>
        <dbReference type="EMBL" id="KTD83019.1"/>
    </source>
</evidence>
<dbReference type="Gene3D" id="3.30.450.390">
    <property type="match status" value="2"/>
</dbReference>
<dbReference type="RefSeq" id="WP_058479009.1">
    <property type="nucleotide sequence ID" value="NZ_CAAAIQ010000017.1"/>
</dbReference>
<dbReference type="PATRIC" id="fig|66969.6.peg.150"/>
<dbReference type="Gene3D" id="6.10.140.2010">
    <property type="match status" value="1"/>
</dbReference>
<keyword evidence="1" id="KW-0175">Coiled coil</keyword>
<dbReference type="EMBL" id="LNZB01000004">
    <property type="protein sequence ID" value="KTD83019.1"/>
    <property type="molecule type" value="Genomic_DNA"/>
</dbReference>
<accession>A0A0W1ANU6</accession>
<feature type="domain" description="LidA long coiled-coil" evidence="3">
    <location>
        <begin position="313"/>
        <end position="415"/>
    </location>
</feature>
<keyword evidence="5" id="KW-1185">Reference proteome</keyword>
<evidence type="ECO:0000259" key="3">
    <source>
        <dbReference type="Pfam" id="PF18641"/>
    </source>
</evidence>
<dbReference type="STRING" id="66969.Lwal_0135"/>
<protein>
    <submittedName>
        <fullName evidence="4">Dot/Icm system substrate protein LidA</fullName>
    </submittedName>
</protein>
<gene>
    <name evidence="4" type="primary">lidA</name>
    <name evidence="4" type="ORF">Lwal_0135</name>
</gene>
<sequence length="694" mass="79293">MARELHKSTKRPPHLQFKSTFQEWLEKNLQDPGAIPAIKIGTTGFQNAEVLRQFMLSNVGQVFLNENRRQFDEKLFIQNQLKIDAIESELFKQIILGALLRAYMNGEDAKAEKIRRYAIELNHQILSENQAVISANHTPKPDDAPRGPSEGLMSTLQILEGIQNNIEEREKLEQKLALAQHQQQLMLAKHDQFNQAMAIFDTQDGHLDGLDVFATRDLDRRVQWYTKDSKWITDRLQDGVSEKLYVDANGKTVTDLKKAELVLSKGKKVVVNDGVGYILKDSQELDDLTEHEKKAAKNSYREVQQYTRQLKLNELKLEVLRDLIDVLNGDKFYVDAEGKPVQPPKDIKQAELVLAKGQKVVVKDGKGYLLKAGQEFDSLTQDEKETANNSYQEAQHYMKQFKVLVAMHKREIELDLGATDLAILIEDHAMKAPKGHHGGLDDNLVRVRDQQQTLNLELGHLFDMLAVLQGLKYFANKSGKRVPYGEESVYIIDVSQQPVLVNGQLYAIDKSEEILEDTNENRFYLVPKGTTLEMLKNEPEAQKRAERSFERLKYDPSSTVKKLVKDNNALEVSFMEGEISRHASDLANNLQVGKELSQSLAPRPTPRPSSPRKDDLMALRRGEQPALTYDDFSHCQGRLEPKARDAYLQLLEQAPRFGPIPPELQRKIMNFLDKHHVNPFERTFNPTPFNNPYQ</sequence>
<evidence type="ECO:0000256" key="2">
    <source>
        <dbReference type="SAM" id="MobiDB-lite"/>
    </source>
</evidence>
<dbReference type="InterPro" id="IPR041463">
    <property type="entry name" value="LidA_long_CC"/>
</dbReference>
<dbReference type="Proteomes" id="UP000054729">
    <property type="component" value="Unassembled WGS sequence"/>
</dbReference>